<keyword evidence="11" id="KW-1185">Reference proteome</keyword>
<evidence type="ECO:0000256" key="5">
    <source>
        <dbReference type="ARBA" id="ARBA00023065"/>
    </source>
</evidence>
<keyword evidence="5" id="KW-0406">Ion transport</keyword>
<dbReference type="InterPro" id="IPR013099">
    <property type="entry name" value="K_chnl_dom"/>
</dbReference>
<dbReference type="InterPro" id="IPR028325">
    <property type="entry name" value="VG_K_chnl"/>
</dbReference>
<protein>
    <recommendedName>
        <fullName evidence="9">Potassium channel domain-containing protein</fullName>
    </recommendedName>
</protein>
<dbReference type="OrthoDB" id="9799090at2"/>
<keyword evidence="2" id="KW-0813">Transport</keyword>
<dbReference type="Proteomes" id="UP000198462">
    <property type="component" value="Unassembled WGS sequence"/>
</dbReference>
<dbReference type="SUPFAM" id="SSF81324">
    <property type="entry name" value="Voltage-gated potassium channels"/>
    <property type="match status" value="1"/>
</dbReference>
<evidence type="ECO:0000256" key="6">
    <source>
        <dbReference type="ARBA" id="ARBA00023136"/>
    </source>
</evidence>
<proteinExistence type="predicted"/>
<dbReference type="GO" id="GO:0001508">
    <property type="term" value="P:action potential"/>
    <property type="evidence" value="ECO:0007669"/>
    <property type="project" value="TreeGrafter"/>
</dbReference>
<evidence type="ECO:0000256" key="2">
    <source>
        <dbReference type="ARBA" id="ARBA00022448"/>
    </source>
</evidence>
<evidence type="ECO:0000256" key="3">
    <source>
        <dbReference type="ARBA" id="ARBA00022692"/>
    </source>
</evidence>
<dbReference type="AlphaFoldDB" id="A0A219B837"/>
<sequence>MRPRVADMTILRPLLALSVVCLTGFAQMMPAPVRAQSAVAIAELPPYTVQSPRGDWHGPAVDLFRAAADRSGEDFTFVRTDSDDLRGALDGGALAALPLMPEAGRSPAPARSLPFHTDAVGLIGRQQHGGFLSSMSQLFNLGFLRVVLVLSAILLIVGTVIWAVERRNNEDFKQDGSKVKGIGNGFWWAGVTATTIGYGDLVPRTIMGRTVAMVWMLFSMALTAILTAYLVSLTGGGASTSLADNIEGKRIGIVAGSPVGRAQTDAADTTLEFSALSAALTALEQEEVDLVAYPYEAAKAAAGGHGVARTDATMILPAIGLAEDGALRAELDRIILSPAWQRRMSRVTQSN</sequence>
<dbReference type="Gene3D" id="1.10.287.70">
    <property type="match status" value="1"/>
</dbReference>
<dbReference type="Gene3D" id="3.40.190.10">
    <property type="entry name" value="Periplasmic binding protein-like II"/>
    <property type="match status" value="1"/>
</dbReference>
<dbReference type="GO" id="GO:0008076">
    <property type="term" value="C:voltage-gated potassium channel complex"/>
    <property type="evidence" value="ECO:0007669"/>
    <property type="project" value="InterPro"/>
</dbReference>
<keyword evidence="3 8" id="KW-0812">Transmembrane</keyword>
<dbReference type="EMBL" id="NFZT01000001">
    <property type="protein sequence ID" value="OWV34323.1"/>
    <property type="molecule type" value="Genomic_DNA"/>
</dbReference>
<reference evidence="11" key="1">
    <citation type="submission" date="2017-05" db="EMBL/GenBank/DDBJ databases">
        <authorList>
            <person name="Lin X."/>
        </authorList>
    </citation>
    <scope>NUCLEOTIDE SEQUENCE [LARGE SCALE GENOMIC DNA]</scope>
    <source>
        <strain evidence="11">JLT2012</strain>
    </source>
</reference>
<keyword evidence="4 8" id="KW-1133">Transmembrane helix</keyword>
<dbReference type="PANTHER" id="PTHR11537">
    <property type="entry name" value="VOLTAGE-GATED POTASSIUM CHANNEL"/>
    <property type="match status" value="1"/>
</dbReference>
<evidence type="ECO:0000259" key="9">
    <source>
        <dbReference type="Pfam" id="PF07885"/>
    </source>
</evidence>
<evidence type="ECO:0000313" key="11">
    <source>
        <dbReference type="Proteomes" id="UP000198462"/>
    </source>
</evidence>
<keyword evidence="6 8" id="KW-0472">Membrane</keyword>
<keyword evidence="7" id="KW-0407">Ion channel</keyword>
<feature type="transmembrane region" description="Helical" evidence="8">
    <location>
        <begin position="142"/>
        <end position="164"/>
    </location>
</feature>
<evidence type="ECO:0000256" key="8">
    <source>
        <dbReference type="SAM" id="Phobius"/>
    </source>
</evidence>
<evidence type="ECO:0000313" key="10">
    <source>
        <dbReference type="EMBL" id="OWV34323.1"/>
    </source>
</evidence>
<dbReference type="GO" id="GO:0005251">
    <property type="term" value="F:delayed rectifier potassium channel activity"/>
    <property type="evidence" value="ECO:0007669"/>
    <property type="project" value="TreeGrafter"/>
</dbReference>
<gene>
    <name evidence="10" type="ORF">B5C34_13215</name>
</gene>
<name>A0A219B837_9SPHN</name>
<comment type="subcellular location">
    <subcellularLocation>
        <location evidence="1">Membrane</location>
        <topology evidence="1">Multi-pass membrane protein</topology>
    </subcellularLocation>
</comment>
<evidence type="ECO:0000256" key="7">
    <source>
        <dbReference type="ARBA" id="ARBA00023303"/>
    </source>
</evidence>
<dbReference type="PANTHER" id="PTHR11537:SF252">
    <property type="entry name" value="POTASSIUM VOLTAGE-GATED CHANNEL PROTEIN SHAW"/>
    <property type="match status" value="1"/>
</dbReference>
<evidence type="ECO:0000256" key="1">
    <source>
        <dbReference type="ARBA" id="ARBA00004141"/>
    </source>
</evidence>
<accession>A0A219B837</accession>
<feature type="transmembrane region" description="Helical" evidence="8">
    <location>
        <begin position="185"/>
        <end position="206"/>
    </location>
</feature>
<dbReference type="GO" id="GO:0015276">
    <property type="term" value="F:ligand-gated monoatomic ion channel activity"/>
    <property type="evidence" value="ECO:0007669"/>
    <property type="project" value="InterPro"/>
</dbReference>
<comment type="caution">
    <text evidence="10">The sequence shown here is derived from an EMBL/GenBank/DDBJ whole genome shotgun (WGS) entry which is preliminary data.</text>
</comment>
<organism evidence="10 11">
    <name type="scientific">Pacificimonas flava</name>
    <dbReference type="NCBI Taxonomy" id="1234595"/>
    <lineage>
        <taxon>Bacteria</taxon>
        <taxon>Pseudomonadati</taxon>
        <taxon>Pseudomonadota</taxon>
        <taxon>Alphaproteobacteria</taxon>
        <taxon>Sphingomonadales</taxon>
        <taxon>Sphingosinicellaceae</taxon>
        <taxon>Pacificimonas</taxon>
    </lineage>
</organism>
<dbReference type="SUPFAM" id="SSF53850">
    <property type="entry name" value="Periplasmic binding protein-like II"/>
    <property type="match status" value="1"/>
</dbReference>
<dbReference type="Pfam" id="PF07885">
    <property type="entry name" value="Ion_trans_2"/>
    <property type="match status" value="1"/>
</dbReference>
<feature type="domain" description="Potassium channel" evidence="9">
    <location>
        <begin position="153"/>
        <end position="232"/>
    </location>
</feature>
<feature type="transmembrane region" description="Helical" evidence="8">
    <location>
        <begin position="212"/>
        <end position="231"/>
    </location>
</feature>
<evidence type="ECO:0000256" key="4">
    <source>
        <dbReference type="ARBA" id="ARBA00022989"/>
    </source>
</evidence>